<dbReference type="EMBL" id="LN483071">
    <property type="protein sequence ID" value="CEA08587.1"/>
    <property type="molecule type" value="Genomic_DNA"/>
</dbReference>
<dbReference type="PATRIC" id="fig|1461584.3.peg.1918"/>
<dbReference type="AlphaFoldDB" id="A0A078MT56"/>
<keyword evidence="2 3" id="KW-0732">Signal</keyword>
<dbReference type="Gene3D" id="3.40.50.2300">
    <property type="match status" value="2"/>
</dbReference>
<evidence type="ECO:0000256" key="1">
    <source>
        <dbReference type="ARBA" id="ARBA00010062"/>
    </source>
</evidence>
<accession>A0A078MT56</accession>
<sequence length="421" mass="43982">MTRYSSLSAASAAAALALTSCSASGGTAAAEAAPGVTDTTVTVGTHQPLTGPAAAGYSTISPATRAYFDYVNANGGINGRTIEYLVKDDGYNPANTQSAVRELVLQEEVFALVGGLGTPPHSAVLDFLNDNEVPDLFVASGSPTWDQPEDYPYTYGFMVDYPTESRVLATYAQEQFPDGTYCFFGQDDDFGEEFQAGLEAVLGADGLADIQSYSTANTDIAAQISSLKESGCDVVFMATINGFSAQAVGTAAKLGYSPQWLASSAGGDYSTLAAYLGENAAPLLEGFRSANYLPIYSDEQNEWTAQFKQINEEYNGGAPFDGNTIFGMSIGYLFVEALKQAGENPTREALLEALESGDVTGNGLVPLGFSGDSHRGYTGAMITTVEGGVQSYVGTPYVVSGDEVTGYDGQVPAMPSGALPE</sequence>
<proteinExistence type="inferred from homology"/>
<organism evidence="5">
    <name type="scientific">Arthrobacter saudimassiliensis</name>
    <dbReference type="NCBI Taxonomy" id="1461584"/>
    <lineage>
        <taxon>Bacteria</taxon>
        <taxon>Bacillati</taxon>
        <taxon>Actinomycetota</taxon>
        <taxon>Actinomycetes</taxon>
        <taxon>Micrococcales</taxon>
        <taxon>Micrococcaceae</taxon>
        <taxon>Arthrobacter</taxon>
    </lineage>
</organism>
<reference evidence="5" key="1">
    <citation type="submission" date="2014-07" db="EMBL/GenBank/DDBJ databases">
        <authorList>
            <person name="Urmite Genomes Urmite Genomes"/>
        </authorList>
    </citation>
    <scope>NUCLEOTIDE SEQUENCE</scope>
    <source>
        <strain evidence="5">11W110_air</strain>
    </source>
</reference>
<gene>
    <name evidence="5" type="ORF">BN1051_01943</name>
</gene>
<dbReference type="SUPFAM" id="SSF53822">
    <property type="entry name" value="Periplasmic binding protein-like I"/>
    <property type="match status" value="1"/>
</dbReference>
<evidence type="ECO:0000313" key="5">
    <source>
        <dbReference type="EMBL" id="CEA08587.1"/>
    </source>
</evidence>
<dbReference type="CDD" id="cd06343">
    <property type="entry name" value="PBP1_ABC_ligand_binding-like"/>
    <property type="match status" value="1"/>
</dbReference>
<name>A0A078MT56_9MICC</name>
<dbReference type="Pfam" id="PF13458">
    <property type="entry name" value="Peripla_BP_6"/>
    <property type="match status" value="1"/>
</dbReference>
<protein>
    <recommendedName>
        <fullName evidence="4">Leucine-binding protein domain-containing protein</fullName>
    </recommendedName>
</protein>
<comment type="similarity">
    <text evidence="1">Belongs to the leucine-binding protein family.</text>
</comment>
<feature type="chain" id="PRO_5039727450" description="Leucine-binding protein domain-containing protein" evidence="3">
    <location>
        <begin position="26"/>
        <end position="421"/>
    </location>
</feature>
<evidence type="ECO:0000256" key="3">
    <source>
        <dbReference type="SAM" id="SignalP"/>
    </source>
</evidence>
<dbReference type="PANTHER" id="PTHR47235">
    <property type="entry name" value="BLR6548 PROTEIN"/>
    <property type="match status" value="1"/>
</dbReference>
<evidence type="ECO:0000259" key="4">
    <source>
        <dbReference type="Pfam" id="PF13458"/>
    </source>
</evidence>
<dbReference type="InterPro" id="IPR028082">
    <property type="entry name" value="Peripla_BP_I"/>
</dbReference>
<dbReference type="PROSITE" id="PS51257">
    <property type="entry name" value="PROKAR_LIPOPROTEIN"/>
    <property type="match status" value="1"/>
</dbReference>
<evidence type="ECO:0000256" key="2">
    <source>
        <dbReference type="ARBA" id="ARBA00022729"/>
    </source>
</evidence>
<feature type="signal peptide" evidence="3">
    <location>
        <begin position="1"/>
        <end position="25"/>
    </location>
</feature>
<dbReference type="InterPro" id="IPR028081">
    <property type="entry name" value="Leu-bd"/>
</dbReference>
<feature type="domain" description="Leucine-binding protein" evidence="4">
    <location>
        <begin position="40"/>
        <end position="388"/>
    </location>
</feature>
<dbReference type="PANTHER" id="PTHR47235:SF1">
    <property type="entry name" value="BLR6548 PROTEIN"/>
    <property type="match status" value="1"/>
</dbReference>